<evidence type="ECO:0000256" key="5">
    <source>
        <dbReference type="ARBA" id="ARBA00013824"/>
    </source>
</evidence>
<feature type="region of interest" description="Disordered" evidence="16">
    <location>
        <begin position="1"/>
        <end position="538"/>
    </location>
</feature>
<reference evidence="18" key="1">
    <citation type="submission" date="2020-08" db="EMBL/GenBank/DDBJ databases">
        <title>Multicomponent nature underlies the extraordinary mechanical properties of spider dragline silk.</title>
        <authorList>
            <person name="Kono N."/>
            <person name="Nakamura H."/>
            <person name="Mori M."/>
            <person name="Yoshida Y."/>
            <person name="Ohtoshi R."/>
            <person name="Malay A.D."/>
            <person name="Moran D.A.P."/>
            <person name="Tomita M."/>
            <person name="Numata K."/>
            <person name="Arakawa K."/>
        </authorList>
    </citation>
    <scope>NUCLEOTIDE SEQUENCE</scope>
</reference>
<evidence type="ECO:0000256" key="14">
    <source>
        <dbReference type="ARBA" id="ARBA00053410"/>
    </source>
</evidence>
<feature type="compositionally biased region" description="Basic and acidic residues" evidence="16">
    <location>
        <begin position="245"/>
        <end position="254"/>
    </location>
</feature>
<gene>
    <name evidence="18" type="primary">EIF5B</name>
    <name evidence="18" type="ORF">NPIL_14491</name>
</gene>
<dbReference type="CDD" id="cd16266">
    <property type="entry name" value="IF2_aeIF5B_IV"/>
    <property type="match status" value="1"/>
</dbReference>
<comment type="similarity">
    <text evidence="3">Belongs to the TRAFAC class translation factor GTPase superfamily. Classic translation factor GTPase family. IF-2 subfamily.</text>
</comment>
<dbReference type="Gene3D" id="3.40.50.300">
    <property type="entry name" value="P-loop containing nucleotide triphosphate hydrolases"/>
    <property type="match status" value="1"/>
</dbReference>
<keyword evidence="6" id="KW-0963">Cytoplasm</keyword>
<dbReference type="EMBL" id="BMAW01131232">
    <property type="protein sequence ID" value="GFU38600.1"/>
    <property type="molecule type" value="Genomic_DNA"/>
</dbReference>
<comment type="subunit">
    <text evidence="15">Interacts through its C-terminal domain (CTD) with the CTD of eIF1A (EIF1AX) or with the CTD of EIF5 (mutually exclusive) through a common binding site. Interacts with eIF1A (EIF1AX) from the location of the start codon by the 43S complex until the formation of the 80S complex. Interacts with ANXA5 in a calcium and phospholipid-dependent manner.</text>
</comment>
<sequence length="1153" mass="130490">MGKDKKQKKNRDEKEKFEEGNSITLDGTKIENSIKDDPKLDKSKTKGKSDIPVFTNLSDEESEIEIITLEQQGKKKKKSKEKKKKTNFSMLQIEGESDSPANSDSEKKEPSESTEISESKSETKSKTGKKSKKERRKKKDDNEEEDLDKLLEELALEADGKAPVKSKEPEVADSTPITETVEETKKAEKKSKKKKSEEKEPGEVKDPEGAEEGMAVKTAAQKKKEKKEREKLKKQAQYEQNAKQKKPEAKKEESPVPIATVADEEQPDMEDKKDDEAEDDDSKKKKKKKKKGEEEEKKDKKRPGKKMIAAMQEALKRVKEEEERFRLEEEAKIKAAEEAERERLEKLRIEQERKEKKKQKEKEKRERLRAEGKLLSKTQKQSRARMEATLATLKEQGFEVPQVGEKKDTRPKFVDRKKMPKKISSLQETTEKEEQTNDSKEASPQLEEDVIAEVLPAQPLEEEDDVKDAWDETSEEEDEGHVAKPGIKKVEIVTKNSSKQSDKSESEEDSSEESSSEEESDSEDSYSSSDSEDENLSSIEKAQNRIQKRRELAESNRSMDKLRSPVVCVLGHVDTGKTKILDKIRSSNVQDHEAGGITQQIGATMVPEDALREQCKMVKNFTEMELKVPGLLIIDTPGHESFSNLRSRGSSLCDIAILVVDINHGLEPQTVESINMLKQRKTPFVVALNKIDRVYEWKTMKNKDVQDVIKGQSRSSKQFFDDRVKHIILEFANQSLNAVLFYENPDPRQYISMVPTSALTGEGMGNLMALIVELTQSMMAKRLMFSEELQATILEVKAISGLGHTMDAILVNGRLKEGDTIVFAGYDGPVCSQIRSLLMPQPLKELRIKTQFVEHREIEGAQGVKICGKDFDKAIAGLPLLVPKRPDETKILMDEVAATFKETINSIKVTGTGAYVQTSTLGSLEALMEFLTESKIPVSGVRIGPVTKKDVMKASAMLEHDPTYAVILAFDVRIEREAQELADSLSIKIFHANIIYHLFDAFVNYRQEIKEKNREAFKSAAVFPVKLKILPQFVFNSRDPIVVGVSVEAGILKYGTPLCVPSKEFLEIGIVTTIEVNHKPIESARKGQEVCIKIEPSGGEAPKMYGRHFDHTDMLVSKISRHSIDICKEHFREDLLKTDWQLMVELKKLFQIM</sequence>
<dbReference type="InterPro" id="IPR015760">
    <property type="entry name" value="TIF_IF2"/>
</dbReference>
<keyword evidence="19" id="KW-1185">Reference proteome</keyword>
<comment type="caution">
    <text evidence="18">The sequence shown here is derived from an EMBL/GenBank/DDBJ whole genome shotgun (WGS) entry which is preliminary data.</text>
</comment>
<dbReference type="InterPro" id="IPR000795">
    <property type="entry name" value="T_Tr_GTP-bd_dom"/>
</dbReference>
<evidence type="ECO:0000313" key="18">
    <source>
        <dbReference type="EMBL" id="GFU38600.1"/>
    </source>
</evidence>
<evidence type="ECO:0000256" key="1">
    <source>
        <dbReference type="ARBA" id="ARBA00001944"/>
    </source>
</evidence>
<evidence type="ECO:0000256" key="2">
    <source>
        <dbReference type="ARBA" id="ARBA00004496"/>
    </source>
</evidence>
<evidence type="ECO:0000256" key="15">
    <source>
        <dbReference type="ARBA" id="ARBA00061781"/>
    </source>
</evidence>
<keyword evidence="10" id="KW-0378">Hydrolase</keyword>
<feature type="compositionally biased region" description="Basic and acidic residues" evidence="16">
    <location>
        <begin position="314"/>
        <end position="374"/>
    </location>
</feature>
<evidence type="ECO:0000256" key="13">
    <source>
        <dbReference type="ARBA" id="ARBA00032478"/>
    </source>
</evidence>
<dbReference type="EC" id="3.6.5.3" evidence="4"/>
<feature type="compositionally biased region" description="Basic and acidic residues" evidence="16">
    <location>
        <begin position="104"/>
        <end position="125"/>
    </location>
</feature>
<comment type="function">
    <text evidence="14">Plays a role in translation initiation. Ribosome-dependent GTPase that promotes the joining of the 60S ribosomal subunit to the pre-initiation complex to form the 80S initiation complex with the initiator methionine-tRNA in the P-site base paired to the start codon. Together with eIF1A (EIF1AX), actively orients the initiator methionine-tRNA in a conformation that allows 60S ribosomal subunit joining to form the 80S initiation complex. Is released after formation of the 80S initiation complex. Its GTPase activity is not essential for ribosomal subunits joining, but GTP hydrolysis is needed for eIF1A (EIF1AX) ejection quickly followed by EIF5B release to form elongation-competent ribosomes. In contrast to its procaryotic homolog, does not promote recruitment of Met-rRNA to the small ribosomal subunit.</text>
</comment>
<evidence type="ECO:0000259" key="17">
    <source>
        <dbReference type="PROSITE" id="PS51722"/>
    </source>
</evidence>
<dbReference type="Pfam" id="PF00009">
    <property type="entry name" value="GTP_EFTU"/>
    <property type="match status" value="1"/>
</dbReference>
<dbReference type="GO" id="GO:0005739">
    <property type="term" value="C:mitochondrion"/>
    <property type="evidence" value="ECO:0007669"/>
    <property type="project" value="TreeGrafter"/>
</dbReference>
<dbReference type="PANTHER" id="PTHR43381:SF4">
    <property type="entry name" value="EUKARYOTIC TRANSLATION INITIATION FACTOR 5B"/>
    <property type="match status" value="1"/>
</dbReference>
<protein>
    <recommendedName>
        <fullName evidence="5">Eukaryotic translation initiation factor 5B</fullName>
        <ecNumber evidence="4">3.6.5.3</ecNumber>
    </recommendedName>
    <alternativeName>
        <fullName evidence="13">Translation initiation factor IF-2</fullName>
    </alternativeName>
</protein>
<dbReference type="GO" id="GO:0046872">
    <property type="term" value="F:metal ion binding"/>
    <property type="evidence" value="ECO:0007669"/>
    <property type="project" value="UniProtKB-KW"/>
</dbReference>
<dbReference type="InterPro" id="IPR029459">
    <property type="entry name" value="EFTU-type"/>
</dbReference>
<dbReference type="CDD" id="cd03703">
    <property type="entry name" value="aeIF5B_II"/>
    <property type="match status" value="1"/>
</dbReference>
<proteinExistence type="inferred from homology"/>
<dbReference type="InterPro" id="IPR023115">
    <property type="entry name" value="TIF_IF2_dom3"/>
</dbReference>
<evidence type="ECO:0000256" key="7">
    <source>
        <dbReference type="ARBA" id="ARBA00022540"/>
    </source>
</evidence>
<evidence type="ECO:0000256" key="4">
    <source>
        <dbReference type="ARBA" id="ARBA00011986"/>
    </source>
</evidence>
<keyword evidence="9" id="KW-0547">Nucleotide-binding</keyword>
<organism evidence="18 19">
    <name type="scientific">Nephila pilipes</name>
    <name type="common">Giant wood spider</name>
    <name type="synonym">Nephila maculata</name>
    <dbReference type="NCBI Taxonomy" id="299642"/>
    <lineage>
        <taxon>Eukaryota</taxon>
        <taxon>Metazoa</taxon>
        <taxon>Ecdysozoa</taxon>
        <taxon>Arthropoda</taxon>
        <taxon>Chelicerata</taxon>
        <taxon>Arachnida</taxon>
        <taxon>Araneae</taxon>
        <taxon>Araneomorphae</taxon>
        <taxon>Entelegynae</taxon>
        <taxon>Araneoidea</taxon>
        <taxon>Nephilidae</taxon>
        <taxon>Nephila</taxon>
    </lineage>
</organism>
<dbReference type="GO" id="GO:0003743">
    <property type="term" value="F:translation initiation factor activity"/>
    <property type="evidence" value="ECO:0007669"/>
    <property type="project" value="UniProtKB-KW"/>
</dbReference>
<feature type="compositionally biased region" description="Basic and acidic residues" evidence="16">
    <location>
        <begin position="28"/>
        <end position="49"/>
    </location>
</feature>
<dbReference type="FunFam" id="3.40.50.300:FF:000112">
    <property type="entry name" value="Eukaryotic translation initiation factor 5B"/>
    <property type="match status" value="1"/>
</dbReference>
<evidence type="ECO:0000313" key="19">
    <source>
        <dbReference type="Proteomes" id="UP000887013"/>
    </source>
</evidence>
<keyword evidence="12" id="KW-0342">GTP-binding</keyword>
<evidence type="ECO:0000256" key="10">
    <source>
        <dbReference type="ARBA" id="ARBA00022801"/>
    </source>
</evidence>
<feature type="compositionally biased region" description="Basic residues" evidence="16">
    <location>
        <begin position="74"/>
        <end position="86"/>
    </location>
</feature>
<feature type="domain" description="Tr-type G" evidence="17">
    <location>
        <begin position="562"/>
        <end position="779"/>
    </location>
</feature>
<dbReference type="Gene3D" id="2.40.30.10">
    <property type="entry name" value="Translation factors"/>
    <property type="match status" value="2"/>
</dbReference>
<evidence type="ECO:0000256" key="3">
    <source>
        <dbReference type="ARBA" id="ARBA00007733"/>
    </source>
</evidence>
<keyword evidence="7 18" id="KW-0396">Initiation factor</keyword>
<name>A0A8X6UQV3_NEPPI</name>
<dbReference type="GO" id="GO:0005525">
    <property type="term" value="F:GTP binding"/>
    <property type="evidence" value="ECO:0007669"/>
    <property type="project" value="UniProtKB-KW"/>
</dbReference>
<dbReference type="SUPFAM" id="SSF52156">
    <property type="entry name" value="Initiation factor IF2/eIF5b, domain 3"/>
    <property type="match status" value="1"/>
</dbReference>
<dbReference type="OrthoDB" id="4928at2759"/>
<dbReference type="PRINTS" id="PR00315">
    <property type="entry name" value="ELONGATNFCT"/>
</dbReference>
<dbReference type="Pfam" id="PF11987">
    <property type="entry name" value="IF-2"/>
    <property type="match status" value="1"/>
</dbReference>
<evidence type="ECO:0000256" key="16">
    <source>
        <dbReference type="SAM" id="MobiDB-lite"/>
    </source>
</evidence>
<feature type="compositionally biased region" description="Basic and acidic residues" evidence="16">
    <location>
        <begin position="195"/>
        <end position="208"/>
    </location>
</feature>
<feature type="compositionally biased region" description="Basic and acidic residues" evidence="16">
    <location>
        <begin position="1"/>
        <end position="19"/>
    </location>
</feature>
<dbReference type="Pfam" id="PF14578">
    <property type="entry name" value="GTP_EFTU_D4"/>
    <property type="match status" value="1"/>
</dbReference>
<dbReference type="FunFam" id="3.40.50.10050:FF:000002">
    <property type="entry name" value="Eukaryotic translation initiation factor 5B"/>
    <property type="match status" value="1"/>
</dbReference>
<comment type="subcellular location">
    <subcellularLocation>
        <location evidence="2">Cytoplasm</location>
    </subcellularLocation>
</comment>
<keyword evidence="8" id="KW-0479">Metal-binding</keyword>
<dbReference type="InterPro" id="IPR027417">
    <property type="entry name" value="P-loop_NTPase"/>
</dbReference>
<dbReference type="InterPro" id="IPR036925">
    <property type="entry name" value="TIF_IF2_dom3_sf"/>
</dbReference>
<evidence type="ECO:0000256" key="12">
    <source>
        <dbReference type="ARBA" id="ARBA00023134"/>
    </source>
</evidence>
<dbReference type="Proteomes" id="UP000887013">
    <property type="component" value="Unassembled WGS sequence"/>
</dbReference>
<comment type="cofactor">
    <cofactor evidence="1">
        <name>a monovalent cation</name>
        <dbReference type="ChEBI" id="CHEBI:60242"/>
    </cofactor>
</comment>
<feature type="compositionally biased region" description="Acidic residues" evidence="16">
    <location>
        <begin position="460"/>
        <end position="479"/>
    </location>
</feature>
<dbReference type="CDD" id="cd01887">
    <property type="entry name" value="IF2_eIF5B"/>
    <property type="match status" value="1"/>
</dbReference>
<feature type="compositionally biased region" description="Basic residues" evidence="16">
    <location>
        <begin position="126"/>
        <end position="138"/>
    </location>
</feature>
<dbReference type="Gene3D" id="3.40.50.10050">
    <property type="entry name" value="Translation initiation factor IF- 2, domain 3"/>
    <property type="match status" value="1"/>
</dbReference>
<dbReference type="PROSITE" id="PS51722">
    <property type="entry name" value="G_TR_2"/>
    <property type="match status" value="1"/>
</dbReference>
<dbReference type="PANTHER" id="PTHR43381">
    <property type="entry name" value="TRANSLATION INITIATION FACTOR IF-2-RELATED"/>
    <property type="match status" value="1"/>
</dbReference>
<dbReference type="SUPFAM" id="SSF52540">
    <property type="entry name" value="P-loop containing nucleoside triphosphate hydrolases"/>
    <property type="match status" value="1"/>
</dbReference>
<evidence type="ECO:0000256" key="11">
    <source>
        <dbReference type="ARBA" id="ARBA00022917"/>
    </source>
</evidence>
<evidence type="ECO:0000256" key="6">
    <source>
        <dbReference type="ARBA" id="ARBA00022490"/>
    </source>
</evidence>
<dbReference type="NCBIfam" id="NF003078">
    <property type="entry name" value="PRK04004.1"/>
    <property type="match status" value="1"/>
</dbReference>
<dbReference type="GO" id="GO:0003924">
    <property type="term" value="F:GTPase activity"/>
    <property type="evidence" value="ECO:0007669"/>
    <property type="project" value="InterPro"/>
</dbReference>
<feature type="compositionally biased region" description="Basic and acidic residues" evidence="16">
    <location>
        <begin position="148"/>
        <end position="170"/>
    </location>
</feature>
<feature type="compositionally biased region" description="Acidic residues" evidence="16">
    <location>
        <begin position="505"/>
        <end position="535"/>
    </location>
</feature>
<feature type="compositionally biased region" description="Basic and acidic residues" evidence="16">
    <location>
        <begin position="429"/>
        <end position="441"/>
    </location>
</feature>
<keyword evidence="11" id="KW-0648">Protein biosynthesis</keyword>
<dbReference type="NCBIfam" id="TIGR00231">
    <property type="entry name" value="small_GTP"/>
    <property type="match status" value="1"/>
</dbReference>
<accession>A0A8X6UQV3</accession>
<dbReference type="AlphaFoldDB" id="A0A8X6UQV3"/>
<dbReference type="InterPro" id="IPR009000">
    <property type="entry name" value="Transl_B-barrel_sf"/>
</dbReference>
<dbReference type="InterPro" id="IPR005225">
    <property type="entry name" value="Small_GTP-bd"/>
</dbReference>
<dbReference type="SUPFAM" id="SSF50447">
    <property type="entry name" value="Translation proteins"/>
    <property type="match status" value="1"/>
</dbReference>
<dbReference type="FunFam" id="2.40.30.10:FF:000013">
    <property type="entry name" value="eukaryotic translation initiation factor 5B"/>
    <property type="match status" value="1"/>
</dbReference>
<dbReference type="FunFam" id="2.40.30.10:FF:000026">
    <property type="entry name" value="Eukaryotic translation initiation factor 5B"/>
    <property type="match status" value="1"/>
</dbReference>
<evidence type="ECO:0000256" key="8">
    <source>
        <dbReference type="ARBA" id="ARBA00022723"/>
    </source>
</evidence>
<evidence type="ECO:0000256" key="9">
    <source>
        <dbReference type="ARBA" id="ARBA00022741"/>
    </source>
</evidence>
<feature type="compositionally biased region" description="Basic and acidic residues" evidence="16">
    <location>
        <begin position="404"/>
        <end position="417"/>
    </location>
</feature>